<name>A0ABW6ZI62_9HYPH</name>
<dbReference type="GO" id="GO:0032259">
    <property type="term" value="P:methylation"/>
    <property type="evidence" value="ECO:0007669"/>
    <property type="project" value="UniProtKB-KW"/>
</dbReference>
<dbReference type="SUPFAM" id="SSF47757">
    <property type="entry name" value="Chemotaxis receptor methyltransferase CheR, N-terminal domain"/>
    <property type="match status" value="1"/>
</dbReference>
<dbReference type="PANTHER" id="PTHR24422:SF8">
    <property type="entry name" value="CHEMOTAXIS PROTEIN"/>
    <property type="match status" value="1"/>
</dbReference>
<comment type="caution">
    <text evidence="2">The sequence shown here is derived from an EMBL/GenBank/DDBJ whole genome shotgun (WGS) entry which is preliminary data.</text>
</comment>
<dbReference type="InterPro" id="IPR029063">
    <property type="entry name" value="SAM-dependent_MTases_sf"/>
</dbReference>
<dbReference type="EMBL" id="JBAFUR010000003">
    <property type="protein sequence ID" value="MFG1253511.1"/>
    <property type="molecule type" value="Genomic_DNA"/>
</dbReference>
<dbReference type="Pfam" id="PF03705">
    <property type="entry name" value="CheR_N"/>
    <property type="match status" value="1"/>
</dbReference>
<protein>
    <submittedName>
        <fullName evidence="2">CheR family methyltransferase</fullName>
    </submittedName>
</protein>
<dbReference type="RefSeq" id="WP_394009591.1">
    <property type="nucleotide sequence ID" value="NZ_JBAFUR010000003.1"/>
</dbReference>
<sequence>MTGDIDAPDDPPPPGSAAEARDALALETIEVDLFVEALFRRYGYDFRDYGKASLTRRVRNLATGFGAATVSDLTTRMLHAPERLPDIIAGLSVPVSEFFRDPHVFLALKERVFPLLASYPEINIWQAGCAHGEEIYSLAILLTEAGLYERTRIFATDISKAALNRAAEGIYPLQEAREAGRRYRAAGGAGSFSDYFHARYELMKLDQKLTANVTFAEHNLVTDGVFCEAHLILCRNVLIYFTTPLQDKVLARFAQSLVRGGFLCIGTRENLEFSQARNRFQIIDGAAQLYRLLPRAAGG</sequence>
<dbReference type="Gene3D" id="3.40.50.150">
    <property type="entry name" value="Vaccinia Virus protein VP39"/>
    <property type="match status" value="1"/>
</dbReference>
<dbReference type="InterPro" id="IPR022641">
    <property type="entry name" value="CheR_N"/>
</dbReference>
<accession>A0ABW6ZI62</accession>
<organism evidence="2 3">
    <name type="scientific">Xanthobacter aminoxidans</name>
    <dbReference type="NCBI Taxonomy" id="186280"/>
    <lineage>
        <taxon>Bacteria</taxon>
        <taxon>Pseudomonadati</taxon>
        <taxon>Pseudomonadota</taxon>
        <taxon>Alphaproteobacteria</taxon>
        <taxon>Hyphomicrobiales</taxon>
        <taxon>Xanthobacteraceae</taxon>
        <taxon>Xanthobacter</taxon>
    </lineage>
</organism>
<feature type="domain" description="CheR-type methyltransferase" evidence="1">
    <location>
        <begin position="19"/>
        <end position="281"/>
    </location>
</feature>
<dbReference type="PRINTS" id="PR00996">
    <property type="entry name" value="CHERMTFRASE"/>
</dbReference>
<keyword evidence="2" id="KW-0489">Methyltransferase</keyword>
<dbReference type="GO" id="GO:0008168">
    <property type="term" value="F:methyltransferase activity"/>
    <property type="evidence" value="ECO:0007669"/>
    <property type="project" value="UniProtKB-KW"/>
</dbReference>
<evidence type="ECO:0000313" key="2">
    <source>
        <dbReference type="EMBL" id="MFG1253511.1"/>
    </source>
</evidence>
<reference evidence="2 3" key="1">
    <citation type="submission" date="2024-02" db="EMBL/GenBank/DDBJ databases">
        <title>Expansion and revision of Xanthobacter and proposal of Roseixanthobacter gen. nov.</title>
        <authorList>
            <person name="Soltysiak M.P.M."/>
            <person name="Jalihal A."/>
            <person name="Ory A."/>
            <person name="Chrisophersen C."/>
            <person name="Lee A.D."/>
            <person name="Boulton J."/>
            <person name="Springer M."/>
        </authorList>
    </citation>
    <scope>NUCLEOTIDE SEQUENCE [LARGE SCALE GENOMIC DNA]</scope>
    <source>
        <strain evidence="2 3">CB5</strain>
    </source>
</reference>
<dbReference type="SUPFAM" id="SSF53335">
    <property type="entry name" value="S-adenosyl-L-methionine-dependent methyltransferases"/>
    <property type="match status" value="1"/>
</dbReference>
<evidence type="ECO:0000259" key="1">
    <source>
        <dbReference type="PROSITE" id="PS50123"/>
    </source>
</evidence>
<dbReference type="InterPro" id="IPR050903">
    <property type="entry name" value="Bact_Chemotaxis_MeTrfase"/>
</dbReference>
<dbReference type="InterPro" id="IPR022642">
    <property type="entry name" value="CheR_C"/>
</dbReference>
<dbReference type="PROSITE" id="PS50123">
    <property type="entry name" value="CHER"/>
    <property type="match status" value="1"/>
</dbReference>
<dbReference type="PANTHER" id="PTHR24422">
    <property type="entry name" value="CHEMOTAXIS PROTEIN METHYLTRANSFERASE"/>
    <property type="match status" value="1"/>
</dbReference>
<keyword evidence="3" id="KW-1185">Reference proteome</keyword>
<keyword evidence="2" id="KW-0808">Transferase</keyword>
<dbReference type="SMART" id="SM00138">
    <property type="entry name" value="MeTrc"/>
    <property type="match status" value="1"/>
</dbReference>
<dbReference type="Pfam" id="PF01739">
    <property type="entry name" value="CheR"/>
    <property type="match status" value="1"/>
</dbReference>
<dbReference type="Proteomes" id="UP001604043">
    <property type="component" value="Unassembled WGS sequence"/>
</dbReference>
<evidence type="ECO:0000313" key="3">
    <source>
        <dbReference type="Proteomes" id="UP001604043"/>
    </source>
</evidence>
<dbReference type="InterPro" id="IPR000780">
    <property type="entry name" value="CheR_MeTrfase"/>
</dbReference>
<proteinExistence type="predicted"/>
<gene>
    <name evidence="2" type="ORF">V5F30_14980</name>
</gene>